<dbReference type="InterPro" id="IPR010787">
    <property type="entry name" value="DUF1385"/>
</dbReference>
<organism evidence="2">
    <name type="scientific">bioreactor metagenome</name>
    <dbReference type="NCBI Taxonomy" id="1076179"/>
    <lineage>
        <taxon>unclassified sequences</taxon>
        <taxon>metagenomes</taxon>
        <taxon>ecological metagenomes</taxon>
    </lineage>
</organism>
<comment type="caution">
    <text evidence="2">The sequence shown here is derived from an EMBL/GenBank/DDBJ whole genome shotgun (WGS) entry which is preliminary data.</text>
</comment>
<dbReference type="EMBL" id="VSSQ01092330">
    <property type="protein sequence ID" value="MPN37594.1"/>
    <property type="molecule type" value="Genomic_DNA"/>
</dbReference>
<keyword evidence="1" id="KW-0812">Transmembrane</keyword>
<protein>
    <recommendedName>
        <fullName evidence="3">DUF1385 domain-containing protein</fullName>
    </recommendedName>
</protein>
<proteinExistence type="predicted"/>
<dbReference type="Pfam" id="PF07136">
    <property type="entry name" value="DUF1385"/>
    <property type="match status" value="1"/>
</dbReference>
<reference evidence="2" key="1">
    <citation type="submission" date="2019-08" db="EMBL/GenBank/DDBJ databases">
        <authorList>
            <person name="Kucharzyk K."/>
            <person name="Murdoch R.W."/>
            <person name="Higgins S."/>
            <person name="Loffler F."/>
        </authorList>
    </citation>
    <scope>NUCLEOTIDE SEQUENCE</scope>
</reference>
<evidence type="ECO:0000313" key="2">
    <source>
        <dbReference type="EMBL" id="MPN37594.1"/>
    </source>
</evidence>
<feature type="transmembrane region" description="Helical" evidence="1">
    <location>
        <begin position="43"/>
        <end position="64"/>
    </location>
</feature>
<sequence>MQEIHRLFRYHGAEHKTIATYEAGEELTVDNVRKNTRFHPRCGTSFLLLVLVISILVFSFVPWHSTLGRVGLKLLLLPLVMGLSYEAIKFAGRHDNLAARIISAPGLWLQRLTTAEPEDDMIEVAIASVKAVLPQQGEDDRW</sequence>
<accession>A0A645HNB1</accession>
<dbReference type="PANTHER" id="PTHR42867:SF1">
    <property type="entry name" value="MEMBRANE PROTEIN-RELATED"/>
    <property type="match status" value="1"/>
</dbReference>
<gene>
    <name evidence="2" type="ORF">SDC9_185114</name>
</gene>
<evidence type="ECO:0000256" key="1">
    <source>
        <dbReference type="SAM" id="Phobius"/>
    </source>
</evidence>
<dbReference type="PANTHER" id="PTHR42867">
    <property type="entry name" value="MEMBRANE PROTEIN-RELATED"/>
    <property type="match status" value="1"/>
</dbReference>
<keyword evidence="1" id="KW-0472">Membrane</keyword>
<keyword evidence="1" id="KW-1133">Transmembrane helix</keyword>
<name>A0A645HNB1_9ZZZZ</name>
<evidence type="ECO:0008006" key="3">
    <source>
        <dbReference type="Google" id="ProtNLM"/>
    </source>
</evidence>
<dbReference type="AlphaFoldDB" id="A0A645HNB1"/>